<dbReference type="HAMAP" id="MF_00031">
    <property type="entry name" value="DNA_HJ_migration_RuvA"/>
    <property type="match status" value="1"/>
</dbReference>
<dbReference type="STRING" id="345632.GPICK_05160"/>
<dbReference type="InterPro" id="IPR011114">
    <property type="entry name" value="RuvA_C"/>
</dbReference>
<dbReference type="AlphaFoldDB" id="A0A0B5B869"/>
<dbReference type="Pfam" id="PF07499">
    <property type="entry name" value="RuvA_C"/>
    <property type="match status" value="1"/>
</dbReference>
<keyword evidence="2 6" id="KW-0227">DNA damage</keyword>
<dbReference type="Gene3D" id="2.40.50.140">
    <property type="entry name" value="Nucleic acid-binding proteins"/>
    <property type="match status" value="1"/>
</dbReference>
<dbReference type="OrthoDB" id="5293449at2"/>
<evidence type="ECO:0000313" key="9">
    <source>
        <dbReference type="Proteomes" id="UP000057609"/>
    </source>
</evidence>
<evidence type="ECO:0000256" key="2">
    <source>
        <dbReference type="ARBA" id="ARBA00022763"/>
    </source>
</evidence>
<dbReference type="InterPro" id="IPR000085">
    <property type="entry name" value="RuvA"/>
</dbReference>
<dbReference type="SUPFAM" id="SSF50249">
    <property type="entry name" value="Nucleic acid-binding proteins"/>
    <property type="match status" value="1"/>
</dbReference>
<dbReference type="GO" id="GO:0006310">
    <property type="term" value="P:DNA recombination"/>
    <property type="evidence" value="ECO:0007669"/>
    <property type="project" value="UniProtKB-UniRule"/>
</dbReference>
<dbReference type="GO" id="GO:0048476">
    <property type="term" value="C:Holliday junction resolvase complex"/>
    <property type="evidence" value="ECO:0007669"/>
    <property type="project" value="UniProtKB-UniRule"/>
</dbReference>
<dbReference type="Proteomes" id="UP000057609">
    <property type="component" value="Chromosome"/>
</dbReference>
<name>A0A0B5B869_9BACT</name>
<feature type="region of interest" description="Domain III" evidence="6">
    <location>
        <begin position="152"/>
        <end position="200"/>
    </location>
</feature>
<gene>
    <name evidence="6" type="primary">ruvA</name>
    <name evidence="8" type="ORF">GPICK_05160</name>
</gene>
<evidence type="ECO:0000259" key="7">
    <source>
        <dbReference type="SMART" id="SM00278"/>
    </source>
</evidence>
<dbReference type="Pfam" id="PF01330">
    <property type="entry name" value="RuvA_N"/>
    <property type="match status" value="1"/>
</dbReference>
<sequence>MIALLSGKLALKAPDHLIIDVRGVGYRVQVPFSTYFDLPGEGAEVTLHIHTHVKEDAIHLYGFRTPLEKQFFQLLLTVSGIGPKLARDILSNVQAEELAGALMNGDQNRLSAIPGIGKKSAERLILELREKVRKLGLEPAQAQTAPSVPAAAGIVDDVISALVNLGYKEAVVAKVMGELDIPAETPMETVLKLALKRLMR</sequence>
<keyword evidence="8" id="KW-0347">Helicase</keyword>
<evidence type="ECO:0000256" key="5">
    <source>
        <dbReference type="ARBA" id="ARBA00023204"/>
    </source>
</evidence>
<dbReference type="Gene3D" id="1.10.150.20">
    <property type="entry name" value="5' to 3' exonuclease, C-terminal subdomain"/>
    <property type="match status" value="1"/>
</dbReference>
<dbReference type="GO" id="GO:0009378">
    <property type="term" value="F:four-way junction helicase activity"/>
    <property type="evidence" value="ECO:0007669"/>
    <property type="project" value="InterPro"/>
</dbReference>
<dbReference type="EMBL" id="CP009788">
    <property type="protein sequence ID" value="AJE02833.1"/>
    <property type="molecule type" value="Genomic_DNA"/>
</dbReference>
<feature type="region of interest" description="Domain I" evidence="6">
    <location>
        <begin position="1"/>
        <end position="64"/>
    </location>
</feature>
<dbReference type="GO" id="GO:0009379">
    <property type="term" value="C:Holliday junction helicase complex"/>
    <property type="evidence" value="ECO:0007669"/>
    <property type="project" value="InterPro"/>
</dbReference>
<dbReference type="InterPro" id="IPR012340">
    <property type="entry name" value="NA-bd_OB-fold"/>
</dbReference>
<dbReference type="InterPro" id="IPR013849">
    <property type="entry name" value="DNA_helicase_Holl-junc_RuvA_I"/>
</dbReference>
<dbReference type="HOGENOM" id="CLU_087936_0_0_7"/>
<dbReference type="InterPro" id="IPR036267">
    <property type="entry name" value="RuvA_C_sf"/>
</dbReference>
<feature type="domain" description="Helix-hairpin-helix DNA-binding motif class 1" evidence="7">
    <location>
        <begin position="108"/>
        <end position="127"/>
    </location>
</feature>
<keyword evidence="9" id="KW-1185">Reference proteome</keyword>
<keyword evidence="4 6" id="KW-0233">DNA recombination</keyword>
<comment type="subcellular location">
    <subcellularLocation>
        <location evidence="6">Cytoplasm</location>
    </subcellularLocation>
</comment>
<proteinExistence type="inferred from homology"/>
<evidence type="ECO:0000256" key="6">
    <source>
        <dbReference type="HAMAP-Rule" id="MF_00031"/>
    </source>
</evidence>
<dbReference type="Pfam" id="PF14520">
    <property type="entry name" value="HHH_5"/>
    <property type="match status" value="1"/>
</dbReference>
<dbReference type="InterPro" id="IPR003583">
    <property type="entry name" value="Hlx-hairpin-Hlx_DNA-bd_motif"/>
</dbReference>
<dbReference type="SUPFAM" id="SSF46929">
    <property type="entry name" value="DNA helicase RuvA subunit, C-terminal domain"/>
    <property type="match status" value="1"/>
</dbReference>
<dbReference type="RefSeq" id="WP_039741061.1">
    <property type="nucleotide sequence ID" value="NZ_CP009788.1"/>
</dbReference>
<dbReference type="GO" id="GO:0006281">
    <property type="term" value="P:DNA repair"/>
    <property type="evidence" value="ECO:0007669"/>
    <property type="project" value="UniProtKB-UniRule"/>
</dbReference>
<evidence type="ECO:0000256" key="1">
    <source>
        <dbReference type="ARBA" id="ARBA00022490"/>
    </source>
</evidence>
<keyword evidence="8" id="KW-0547">Nucleotide-binding</keyword>
<dbReference type="NCBIfam" id="TIGR00084">
    <property type="entry name" value="ruvA"/>
    <property type="match status" value="1"/>
</dbReference>
<feature type="domain" description="Helix-hairpin-helix DNA-binding motif class 1" evidence="7">
    <location>
        <begin position="73"/>
        <end position="92"/>
    </location>
</feature>
<comment type="subunit">
    <text evidence="6">Homotetramer. Forms an RuvA(8)-RuvB(12)-Holliday junction (HJ) complex. HJ DNA is sandwiched between 2 RuvA tetramers; dsDNA enters through RuvA and exits via RuvB. An RuvB hexamer assembles on each DNA strand where it exits the tetramer. Each RuvB hexamer is contacted by two RuvA subunits (via domain III) on 2 adjacent RuvB subunits; this complex drives branch migration. In the full resolvosome a probable DNA-RuvA(4)-RuvB(12)-RuvC(2) complex forms which resolves the HJ.</text>
</comment>
<dbReference type="KEGG" id="gpi:GPICK_05160"/>
<protein>
    <recommendedName>
        <fullName evidence="6">Holliday junction branch migration complex subunit RuvA</fullName>
    </recommendedName>
</protein>
<keyword evidence="5 6" id="KW-0234">DNA repair</keyword>
<keyword evidence="8" id="KW-0378">Hydrolase</keyword>
<dbReference type="GO" id="GO:0005737">
    <property type="term" value="C:cytoplasm"/>
    <property type="evidence" value="ECO:0007669"/>
    <property type="project" value="UniProtKB-SubCell"/>
</dbReference>
<dbReference type="GO" id="GO:0000400">
    <property type="term" value="F:four-way junction DNA binding"/>
    <property type="evidence" value="ECO:0007669"/>
    <property type="project" value="UniProtKB-UniRule"/>
</dbReference>
<dbReference type="SUPFAM" id="SSF47781">
    <property type="entry name" value="RuvA domain 2-like"/>
    <property type="match status" value="1"/>
</dbReference>
<reference evidence="8 9" key="1">
    <citation type="journal article" date="2015" name="Genome Announc.">
        <title>Complete Genome of Geobacter pickeringii G13T, a Metal-Reducing Isolate from Sedimentary Kaolin Deposits.</title>
        <authorList>
            <person name="Badalamenti J.P."/>
            <person name="Bond D.R."/>
        </authorList>
    </citation>
    <scope>NUCLEOTIDE SEQUENCE [LARGE SCALE GENOMIC DNA]</scope>
    <source>
        <strain evidence="8 9">G13</strain>
    </source>
</reference>
<keyword evidence="1 6" id="KW-0963">Cytoplasm</keyword>
<evidence type="ECO:0000313" key="8">
    <source>
        <dbReference type="EMBL" id="AJE02833.1"/>
    </source>
</evidence>
<comment type="similarity">
    <text evidence="6">Belongs to the RuvA family.</text>
</comment>
<dbReference type="InterPro" id="IPR010994">
    <property type="entry name" value="RuvA_2-like"/>
</dbReference>
<dbReference type="GO" id="GO:0005524">
    <property type="term" value="F:ATP binding"/>
    <property type="evidence" value="ECO:0007669"/>
    <property type="project" value="InterPro"/>
</dbReference>
<evidence type="ECO:0000256" key="4">
    <source>
        <dbReference type="ARBA" id="ARBA00023172"/>
    </source>
</evidence>
<dbReference type="CDD" id="cd14332">
    <property type="entry name" value="UBA_RuvA_C"/>
    <property type="match status" value="1"/>
</dbReference>
<dbReference type="SMART" id="SM00278">
    <property type="entry name" value="HhH1"/>
    <property type="match status" value="2"/>
</dbReference>
<comment type="function">
    <text evidence="6">The RuvA-RuvB-RuvC complex processes Holliday junction (HJ) DNA during genetic recombination and DNA repair, while the RuvA-RuvB complex plays an important role in the rescue of blocked DNA replication forks via replication fork reversal (RFR). RuvA specifically binds to HJ cruciform DNA, conferring on it an open structure. The RuvB hexamer acts as an ATP-dependent pump, pulling dsDNA into and through the RuvAB complex. HJ branch migration allows RuvC to scan DNA until it finds its consensus sequence, where it cleaves and resolves the cruciform DNA.</text>
</comment>
<organism evidence="8 9">
    <name type="scientific">Geobacter pickeringii</name>
    <dbReference type="NCBI Taxonomy" id="345632"/>
    <lineage>
        <taxon>Bacteria</taxon>
        <taxon>Pseudomonadati</taxon>
        <taxon>Thermodesulfobacteriota</taxon>
        <taxon>Desulfuromonadia</taxon>
        <taxon>Geobacterales</taxon>
        <taxon>Geobacteraceae</taxon>
        <taxon>Geobacter</taxon>
    </lineage>
</organism>
<accession>A0A0B5B869</accession>
<comment type="domain">
    <text evidence="6">Has three domains with a flexible linker between the domains II and III and assumes an 'L' shape. Domain III is highly mobile and contacts RuvB.</text>
</comment>
<dbReference type="Gene3D" id="1.10.8.10">
    <property type="entry name" value="DNA helicase RuvA subunit, C-terminal domain"/>
    <property type="match status" value="1"/>
</dbReference>
<evidence type="ECO:0000256" key="3">
    <source>
        <dbReference type="ARBA" id="ARBA00023125"/>
    </source>
</evidence>
<keyword evidence="3 6" id="KW-0238">DNA-binding</keyword>
<keyword evidence="8" id="KW-0067">ATP-binding</keyword>
<comment type="caution">
    <text evidence="6">Lacks conserved residue(s) required for the propagation of feature annotation.</text>
</comment>